<evidence type="ECO:0000313" key="1">
    <source>
        <dbReference type="EMBL" id="KAK8372605.1"/>
    </source>
</evidence>
<keyword evidence="2" id="KW-1185">Reference proteome</keyword>
<evidence type="ECO:0000313" key="2">
    <source>
        <dbReference type="Proteomes" id="UP001487740"/>
    </source>
</evidence>
<dbReference type="Proteomes" id="UP001487740">
    <property type="component" value="Unassembled WGS sequence"/>
</dbReference>
<sequence length="118" mass="12796">MLYDDSEVNTWTPSPPVAHLTDLTRRDAIHILDETATQTGGNRVNISLFPCPVAHPCALCLARAAAPSRREPEEPIQRAAAAVLWNCDDPMGIVRALAETYEGVTGVVVVMSSSGRRR</sequence>
<organism evidence="1 2">
    <name type="scientific">Scylla paramamosain</name>
    <name type="common">Mud crab</name>
    <dbReference type="NCBI Taxonomy" id="85552"/>
    <lineage>
        <taxon>Eukaryota</taxon>
        <taxon>Metazoa</taxon>
        <taxon>Ecdysozoa</taxon>
        <taxon>Arthropoda</taxon>
        <taxon>Crustacea</taxon>
        <taxon>Multicrustacea</taxon>
        <taxon>Malacostraca</taxon>
        <taxon>Eumalacostraca</taxon>
        <taxon>Eucarida</taxon>
        <taxon>Decapoda</taxon>
        <taxon>Pleocyemata</taxon>
        <taxon>Brachyura</taxon>
        <taxon>Eubrachyura</taxon>
        <taxon>Portunoidea</taxon>
        <taxon>Portunidae</taxon>
        <taxon>Portuninae</taxon>
        <taxon>Scylla</taxon>
    </lineage>
</organism>
<dbReference type="AlphaFoldDB" id="A0AAW0SBB4"/>
<proteinExistence type="predicted"/>
<accession>A0AAW0SBB4</accession>
<name>A0AAW0SBB4_SCYPA</name>
<protein>
    <submittedName>
        <fullName evidence="1">Uncharacterized protein</fullName>
    </submittedName>
</protein>
<comment type="caution">
    <text evidence="1">The sequence shown here is derived from an EMBL/GenBank/DDBJ whole genome shotgun (WGS) entry which is preliminary data.</text>
</comment>
<dbReference type="EMBL" id="JARAKH010001732">
    <property type="protein sequence ID" value="KAK8372605.1"/>
    <property type="molecule type" value="Genomic_DNA"/>
</dbReference>
<reference evidence="1 2" key="1">
    <citation type="submission" date="2023-03" db="EMBL/GenBank/DDBJ databases">
        <title>High-quality genome of Scylla paramamosain provides insights in environmental adaptation.</title>
        <authorList>
            <person name="Zhang L."/>
        </authorList>
    </citation>
    <scope>NUCLEOTIDE SEQUENCE [LARGE SCALE GENOMIC DNA]</scope>
    <source>
        <strain evidence="1">LZ_2023a</strain>
        <tissue evidence="1">Muscle</tissue>
    </source>
</reference>
<gene>
    <name evidence="1" type="ORF">O3P69_019004</name>
</gene>